<evidence type="ECO:0000259" key="1">
    <source>
        <dbReference type="Pfam" id="PF13601"/>
    </source>
</evidence>
<dbReference type="PANTHER" id="PTHR37318">
    <property type="entry name" value="BSL7504 PROTEIN"/>
    <property type="match status" value="1"/>
</dbReference>
<dbReference type="PANTHER" id="PTHR37318:SF1">
    <property type="entry name" value="BSL7504 PROTEIN"/>
    <property type="match status" value="1"/>
</dbReference>
<dbReference type="InterPro" id="IPR036388">
    <property type="entry name" value="WH-like_DNA-bd_sf"/>
</dbReference>
<sequence length="99" mass="11225">MIDFSQIDKTIHEKGRLSIMTLLASRVEPWPFQDLKAELDMSDGNLITHLRTLEKAGFIAGEKFTGDGRPQTLYTLNKEGRKAFEQYLSILAQILDLGK</sequence>
<organism evidence="2 3">
    <name type="scientific">Luteolibacter ambystomatis</name>
    <dbReference type="NCBI Taxonomy" id="2824561"/>
    <lineage>
        <taxon>Bacteria</taxon>
        <taxon>Pseudomonadati</taxon>
        <taxon>Verrucomicrobiota</taxon>
        <taxon>Verrucomicrobiia</taxon>
        <taxon>Verrucomicrobiales</taxon>
        <taxon>Verrucomicrobiaceae</taxon>
        <taxon>Luteolibacter</taxon>
    </lineage>
</organism>
<dbReference type="KEGG" id="lamb:KBB96_17540"/>
<dbReference type="AlphaFoldDB" id="A0A975G7S3"/>
<dbReference type="Proteomes" id="UP000676169">
    <property type="component" value="Chromosome"/>
</dbReference>
<dbReference type="InterPro" id="IPR027395">
    <property type="entry name" value="WH_DNA-bd_dom"/>
</dbReference>
<gene>
    <name evidence="2" type="ORF">KBB96_17540</name>
</gene>
<dbReference type="Pfam" id="PF13601">
    <property type="entry name" value="HTH_34"/>
    <property type="match status" value="1"/>
</dbReference>
<evidence type="ECO:0000313" key="3">
    <source>
        <dbReference type="Proteomes" id="UP000676169"/>
    </source>
</evidence>
<dbReference type="Gene3D" id="1.10.10.10">
    <property type="entry name" value="Winged helix-like DNA-binding domain superfamily/Winged helix DNA-binding domain"/>
    <property type="match status" value="1"/>
</dbReference>
<reference evidence="2" key="1">
    <citation type="submission" date="2021-04" db="EMBL/GenBank/DDBJ databases">
        <title>Luteolibacter sp. 32A isolated from the skin of an Anderson's salamander (Ambystoma andersonii).</title>
        <authorList>
            <person name="Spergser J."/>
            <person name="Busse H.-J."/>
        </authorList>
    </citation>
    <scope>NUCLEOTIDE SEQUENCE</scope>
    <source>
        <strain evidence="2">32A</strain>
    </source>
</reference>
<dbReference type="InterPro" id="IPR036390">
    <property type="entry name" value="WH_DNA-bd_sf"/>
</dbReference>
<evidence type="ECO:0000313" key="2">
    <source>
        <dbReference type="EMBL" id="QUE50649.1"/>
    </source>
</evidence>
<dbReference type="GO" id="GO:0006355">
    <property type="term" value="P:regulation of DNA-templated transcription"/>
    <property type="evidence" value="ECO:0007669"/>
    <property type="project" value="UniProtKB-ARBA"/>
</dbReference>
<name>A0A975G7S3_9BACT</name>
<keyword evidence="3" id="KW-1185">Reference proteome</keyword>
<dbReference type="CDD" id="cd00090">
    <property type="entry name" value="HTH_ARSR"/>
    <property type="match status" value="1"/>
</dbReference>
<accession>A0A975G7S3</accession>
<dbReference type="RefSeq" id="WP_211630789.1">
    <property type="nucleotide sequence ID" value="NZ_CP073100.1"/>
</dbReference>
<feature type="domain" description="Winged helix DNA-binding" evidence="1">
    <location>
        <begin position="16"/>
        <end position="95"/>
    </location>
</feature>
<dbReference type="EMBL" id="CP073100">
    <property type="protein sequence ID" value="QUE50649.1"/>
    <property type="molecule type" value="Genomic_DNA"/>
</dbReference>
<proteinExistence type="predicted"/>
<dbReference type="InterPro" id="IPR011991">
    <property type="entry name" value="ArsR-like_HTH"/>
</dbReference>
<protein>
    <submittedName>
        <fullName evidence="2">Transcriptional regulator</fullName>
    </submittedName>
</protein>
<dbReference type="SUPFAM" id="SSF46785">
    <property type="entry name" value="Winged helix' DNA-binding domain"/>
    <property type="match status" value="1"/>
</dbReference>